<dbReference type="Gene3D" id="3.40.47.10">
    <property type="match status" value="1"/>
</dbReference>
<name>A0ABP4IX76_9ACTN</name>
<accession>A0ABP4IX76</accession>
<reference evidence="2" key="1">
    <citation type="journal article" date="2019" name="Int. J. Syst. Evol. Microbiol.">
        <title>The Global Catalogue of Microorganisms (GCM) 10K type strain sequencing project: providing services to taxonomists for standard genome sequencing and annotation.</title>
        <authorList>
            <consortium name="The Broad Institute Genomics Platform"/>
            <consortium name="The Broad Institute Genome Sequencing Center for Infectious Disease"/>
            <person name="Wu L."/>
            <person name="Ma J."/>
        </authorList>
    </citation>
    <scope>NUCLEOTIDE SEQUENCE [LARGE SCALE GENOMIC DNA]</scope>
    <source>
        <strain evidence="2">JCM 12393</strain>
    </source>
</reference>
<proteinExistence type="predicted"/>
<evidence type="ECO:0000313" key="1">
    <source>
        <dbReference type="EMBL" id="GAA1401351.1"/>
    </source>
</evidence>
<protein>
    <submittedName>
        <fullName evidence="1">Uncharacterized protein</fullName>
    </submittedName>
</protein>
<sequence length="276" mass="28834">MPAAPGLTRVLTRYADGRSELSLDPDLRVFVSDLVRPYDLPLREDLLAEGVGHAYEELAAGLLAEALGPDEPADVLVQAFDSPDVRPGAPTSLALSRSCAGTPTALAFCDQGTAGAFGALRAAVAYQRTGVAHRAVVVLAEQTALHYEPAAPVTLPERHCAVVLVCETVPGEELTVRQDAGADAASAAEEVRRQARALGEGAAVLLSAALEVPDLEAPGLDVVRTPAGQPFTGVWSALAARLPAWRAERRPVLIADLDPRLGVLSTLTLRAGPPRP</sequence>
<dbReference type="RefSeq" id="WP_344338395.1">
    <property type="nucleotide sequence ID" value="NZ_BAAAKJ010000237.1"/>
</dbReference>
<dbReference type="Proteomes" id="UP001499863">
    <property type="component" value="Unassembled WGS sequence"/>
</dbReference>
<comment type="caution">
    <text evidence="1">The sequence shown here is derived from an EMBL/GenBank/DDBJ whole genome shotgun (WGS) entry which is preliminary data.</text>
</comment>
<dbReference type="SUPFAM" id="SSF53901">
    <property type="entry name" value="Thiolase-like"/>
    <property type="match status" value="1"/>
</dbReference>
<gene>
    <name evidence="1" type="ORF">GCM10009639_43510</name>
</gene>
<organism evidence="1 2">
    <name type="scientific">Kitasatospora putterlickiae</name>
    <dbReference type="NCBI Taxonomy" id="221725"/>
    <lineage>
        <taxon>Bacteria</taxon>
        <taxon>Bacillati</taxon>
        <taxon>Actinomycetota</taxon>
        <taxon>Actinomycetes</taxon>
        <taxon>Kitasatosporales</taxon>
        <taxon>Streptomycetaceae</taxon>
        <taxon>Kitasatospora</taxon>
    </lineage>
</organism>
<evidence type="ECO:0000313" key="2">
    <source>
        <dbReference type="Proteomes" id="UP001499863"/>
    </source>
</evidence>
<dbReference type="EMBL" id="BAAAKJ010000237">
    <property type="protein sequence ID" value="GAA1401351.1"/>
    <property type="molecule type" value="Genomic_DNA"/>
</dbReference>
<dbReference type="InterPro" id="IPR016039">
    <property type="entry name" value="Thiolase-like"/>
</dbReference>
<keyword evidence="2" id="KW-1185">Reference proteome</keyword>